<dbReference type="AlphaFoldDB" id="A0A315Z4S2"/>
<dbReference type="PANTHER" id="PTHR21363">
    <property type="entry name" value="PREPHENATE DEHYDROGENASE"/>
    <property type="match status" value="1"/>
</dbReference>
<evidence type="ECO:0000313" key="4">
    <source>
        <dbReference type="Proteomes" id="UP000245535"/>
    </source>
</evidence>
<feature type="domain" description="Prephenate/arogenate dehydrogenase" evidence="2">
    <location>
        <begin position="16"/>
        <end position="289"/>
    </location>
</feature>
<dbReference type="SUPFAM" id="SSF51735">
    <property type="entry name" value="NAD(P)-binding Rossmann-fold domains"/>
    <property type="match status" value="1"/>
</dbReference>
<dbReference type="InterPro" id="IPR046825">
    <property type="entry name" value="PDH_C"/>
</dbReference>
<dbReference type="InterPro" id="IPR050812">
    <property type="entry name" value="Preph/Arog_dehydrog"/>
</dbReference>
<dbReference type="EMBL" id="QGDO01000007">
    <property type="protein sequence ID" value="PWJ38478.1"/>
    <property type="molecule type" value="Genomic_DNA"/>
</dbReference>
<reference evidence="3 4" key="1">
    <citation type="submission" date="2018-03" db="EMBL/GenBank/DDBJ databases">
        <title>Genomic Encyclopedia of Archaeal and Bacterial Type Strains, Phase II (KMG-II): from individual species to whole genera.</title>
        <authorList>
            <person name="Goeker M."/>
        </authorList>
    </citation>
    <scope>NUCLEOTIDE SEQUENCE [LARGE SCALE GENOMIC DNA]</scope>
    <source>
        <strain evidence="3 4">DSM 28229</strain>
    </source>
</reference>
<evidence type="ECO:0000313" key="3">
    <source>
        <dbReference type="EMBL" id="PWJ38478.1"/>
    </source>
</evidence>
<dbReference type="SUPFAM" id="SSF48179">
    <property type="entry name" value="6-phosphogluconate dehydrogenase C-terminal domain-like"/>
    <property type="match status" value="1"/>
</dbReference>
<dbReference type="Pfam" id="PF20463">
    <property type="entry name" value="PDH_C"/>
    <property type="match status" value="1"/>
</dbReference>
<dbReference type="Gene3D" id="3.40.50.720">
    <property type="entry name" value="NAD(P)-binding Rossmann-like Domain"/>
    <property type="match status" value="1"/>
</dbReference>
<dbReference type="InterPro" id="IPR008927">
    <property type="entry name" value="6-PGluconate_DH-like_C_sf"/>
</dbReference>
<protein>
    <submittedName>
        <fullName evidence="3">Prephenate dehydrogenase</fullName>
    </submittedName>
</protein>
<organism evidence="3 4">
    <name type="scientific">Sediminitomix flava</name>
    <dbReference type="NCBI Taxonomy" id="379075"/>
    <lineage>
        <taxon>Bacteria</taxon>
        <taxon>Pseudomonadati</taxon>
        <taxon>Bacteroidota</taxon>
        <taxon>Cytophagia</taxon>
        <taxon>Cytophagales</taxon>
        <taxon>Flammeovirgaceae</taxon>
        <taxon>Sediminitomix</taxon>
    </lineage>
</organism>
<keyword evidence="4" id="KW-1185">Reference proteome</keyword>
<dbReference type="Pfam" id="PF02153">
    <property type="entry name" value="PDH_N"/>
    <property type="match status" value="1"/>
</dbReference>
<comment type="caution">
    <text evidence="3">The sequence shown here is derived from an EMBL/GenBank/DDBJ whole genome shotgun (WGS) entry which is preliminary data.</text>
</comment>
<dbReference type="GO" id="GO:0008977">
    <property type="term" value="F:prephenate dehydrogenase (NAD+) activity"/>
    <property type="evidence" value="ECO:0007669"/>
    <property type="project" value="InterPro"/>
</dbReference>
<evidence type="ECO:0000259" key="2">
    <source>
        <dbReference type="PROSITE" id="PS51176"/>
    </source>
</evidence>
<dbReference type="Gene3D" id="1.10.3660.10">
    <property type="entry name" value="6-phosphogluconate dehydrogenase C-terminal like domain"/>
    <property type="match status" value="1"/>
</dbReference>
<dbReference type="GO" id="GO:0006571">
    <property type="term" value="P:tyrosine biosynthetic process"/>
    <property type="evidence" value="ECO:0007669"/>
    <property type="project" value="InterPro"/>
</dbReference>
<dbReference type="InterPro" id="IPR046826">
    <property type="entry name" value="PDH_N"/>
</dbReference>
<dbReference type="InterPro" id="IPR003099">
    <property type="entry name" value="Prephen_DH"/>
</dbReference>
<dbReference type="PROSITE" id="PS51176">
    <property type="entry name" value="PDH_ADH"/>
    <property type="match status" value="1"/>
</dbReference>
<accession>A0A315Z4S2</accession>
<evidence type="ECO:0000256" key="1">
    <source>
        <dbReference type="ARBA" id="ARBA00023002"/>
    </source>
</evidence>
<dbReference type="Proteomes" id="UP000245535">
    <property type="component" value="Unassembled WGS sequence"/>
</dbReference>
<keyword evidence="1" id="KW-0560">Oxidoreductase</keyword>
<name>A0A315Z4S2_SEDFL</name>
<dbReference type="InterPro" id="IPR036291">
    <property type="entry name" value="NAD(P)-bd_dom_sf"/>
</dbReference>
<sequence>MKSEAFLRNLIVFKGKKIGVIGGSQGLGSWFVKHFRYRGLDTKFTSLDETTEFNSNIELVEAVDIVVLAVPIQAMTSTLEEIYPHLSGKFLIEICSVKKFIVDKFLELKQAYPEVDLSYYSIHPMFGPRIKNLTGHAFLFNYIYKEQIEFTQSLKEFLLEDYAVIHDIDYLEHDKLMGLVQGLNHFNLFVSARTLHDFHDNIEMIKAVSSPAYRIFLVFFTRYVLSNAELYADIQMYNEYVTEVLKTFRKEVDNLLDLIENKDRTGFVSYVDEMKPYFEDNASDISTSTQLIYQLGNILEPKK</sequence>
<dbReference type="GO" id="GO:0070403">
    <property type="term" value="F:NAD+ binding"/>
    <property type="evidence" value="ECO:0007669"/>
    <property type="project" value="InterPro"/>
</dbReference>
<dbReference type="PANTHER" id="PTHR21363:SF0">
    <property type="entry name" value="PREPHENATE DEHYDROGENASE [NADP(+)]"/>
    <property type="match status" value="1"/>
</dbReference>
<dbReference type="GO" id="GO:0004665">
    <property type="term" value="F:prephenate dehydrogenase (NADP+) activity"/>
    <property type="evidence" value="ECO:0007669"/>
    <property type="project" value="InterPro"/>
</dbReference>
<gene>
    <name evidence="3" type="ORF">BC781_10768</name>
</gene>
<proteinExistence type="predicted"/>